<dbReference type="AlphaFoldDB" id="A0A955RL30"/>
<evidence type="ECO:0000313" key="1">
    <source>
        <dbReference type="EMBL" id="MCA9386589.1"/>
    </source>
</evidence>
<evidence type="ECO:0000313" key="2">
    <source>
        <dbReference type="Proteomes" id="UP000714915"/>
    </source>
</evidence>
<reference evidence="1" key="2">
    <citation type="journal article" date="2021" name="Microbiome">
        <title>Successional dynamics and alternative stable states in a saline activated sludge microbial community over 9 years.</title>
        <authorList>
            <person name="Wang Y."/>
            <person name="Ye J."/>
            <person name="Ju F."/>
            <person name="Liu L."/>
            <person name="Boyd J.A."/>
            <person name="Deng Y."/>
            <person name="Parks D.H."/>
            <person name="Jiang X."/>
            <person name="Yin X."/>
            <person name="Woodcroft B.J."/>
            <person name="Tyson G.W."/>
            <person name="Hugenholtz P."/>
            <person name="Polz M.F."/>
            <person name="Zhang T."/>
        </authorList>
    </citation>
    <scope>NUCLEOTIDE SEQUENCE</scope>
    <source>
        <strain evidence="1">HKST-UBA09</strain>
    </source>
</reference>
<name>A0A955RL30_9BACT</name>
<dbReference type="Proteomes" id="UP000714915">
    <property type="component" value="Unassembled WGS sequence"/>
</dbReference>
<sequence>MNKLGNIKIFVMLLVGLLGIISPAKVLAQDLDSSNYTLKSPNLTGASGVVNSGTSNFTTLLVVGDATADARLESASYSAGTGFPNGIYANVPKIKCLESNTDDSVGGATDTNCEAYPLTAAVAGADTIAGDGMQGICGSPGCYDRAKIEIDPQGNPIDTLYLVSITDNDSAIEYFLQSDNTLSTGYDINDYQTICEIEGYDPRSGSGCESSIDPNWDDTLQQYNILNLLSGVTYTVKVKALNGDFTESAFGPSQNVTLEYASLVFDIDIAGSGGLATDTNAPHNVELGDISNTTVTATDRIWSDLGTNVFSGLTLEVQNTDLTNGADTIPSTSEDLTVDIGADGGYGLKIDTYTQDALGPLLPASQYDTVGANEVGGLSSTPATIFSTNTSGSNKGPISGGRVSIMVKAKAVTSTPPGAYTDLITFLLTANP</sequence>
<comment type="caution">
    <text evidence="1">The sequence shown here is derived from an EMBL/GenBank/DDBJ whole genome shotgun (WGS) entry which is preliminary data.</text>
</comment>
<dbReference type="EMBL" id="JAGQLF010000007">
    <property type="protein sequence ID" value="MCA9386589.1"/>
    <property type="molecule type" value="Genomic_DNA"/>
</dbReference>
<organism evidence="1 2">
    <name type="scientific">Candidatus Dojkabacteria bacterium</name>
    <dbReference type="NCBI Taxonomy" id="2099670"/>
    <lineage>
        <taxon>Bacteria</taxon>
        <taxon>Candidatus Dojkabacteria</taxon>
    </lineage>
</organism>
<accession>A0A955RL30</accession>
<proteinExistence type="predicted"/>
<protein>
    <submittedName>
        <fullName evidence="1">Uncharacterized protein</fullName>
    </submittedName>
</protein>
<reference evidence="1" key="1">
    <citation type="submission" date="2020-04" db="EMBL/GenBank/DDBJ databases">
        <authorList>
            <person name="Zhang T."/>
        </authorList>
    </citation>
    <scope>NUCLEOTIDE SEQUENCE</scope>
    <source>
        <strain evidence="1">HKST-UBA09</strain>
    </source>
</reference>
<gene>
    <name evidence="1" type="ORF">KC669_01000</name>
</gene>